<evidence type="ECO:0000256" key="14">
    <source>
        <dbReference type="SAM" id="MobiDB-lite"/>
    </source>
</evidence>
<evidence type="ECO:0000256" key="7">
    <source>
        <dbReference type="ARBA" id="ARBA00023136"/>
    </source>
</evidence>
<dbReference type="SMART" id="SM00768">
    <property type="entry name" value="X8"/>
    <property type="match status" value="1"/>
</dbReference>
<dbReference type="Gene3D" id="1.20.58.1040">
    <property type="match status" value="1"/>
</dbReference>
<feature type="compositionally biased region" description="Low complexity" evidence="14">
    <location>
        <begin position="485"/>
        <end position="500"/>
    </location>
</feature>
<dbReference type="AlphaFoldDB" id="A0A397GX02"/>
<dbReference type="OrthoDB" id="421038at2759"/>
<dbReference type="SMART" id="SM00248">
    <property type="entry name" value="ANK"/>
    <property type="match status" value="3"/>
</dbReference>
<reference evidence="16" key="1">
    <citation type="submission" date="2018-08" db="EMBL/GenBank/DDBJ databases">
        <title>Draft genome sequence of azole-resistant Aspergillus thermomutatus (Neosartorya pseudofischeri) strain HMR AF 39, isolated from a human nasal aspirate.</title>
        <authorList>
            <person name="Parent-Michaud M."/>
            <person name="Dufresne P.J."/>
            <person name="Fournier E."/>
            <person name="Martineau C."/>
            <person name="Moreira S."/>
            <person name="Perkins V."/>
            <person name="De Repentigny L."/>
            <person name="Dufresne S.F."/>
        </authorList>
    </citation>
    <scope>NUCLEOTIDE SEQUENCE [LARGE SCALE GENOMIC DNA]</scope>
    <source>
        <strain evidence="16">HMR AF 39</strain>
    </source>
</reference>
<dbReference type="Pfam" id="PF00023">
    <property type="entry name" value="Ank"/>
    <property type="match status" value="1"/>
</dbReference>
<evidence type="ECO:0000256" key="8">
    <source>
        <dbReference type="ARBA" id="ARBA00023157"/>
    </source>
</evidence>
<evidence type="ECO:0000256" key="12">
    <source>
        <dbReference type="PROSITE-ProRule" id="PRU00023"/>
    </source>
</evidence>
<organism evidence="16 17">
    <name type="scientific">Aspergillus thermomutatus</name>
    <name type="common">Neosartorya pseudofischeri</name>
    <dbReference type="NCBI Taxonomy" id="41047"/>
    <lineage>
        <taxon>Eukaryota</taxon>
        <taxon>Fungi</taxon>
        <taxon>Dikarya</taxon>
        <taxon>Ascomycota</taxon>
        <taxon>Pezizomycotina</taxon>
        <taxon>Eurotiomycetes</taxon>
        <taxon>Eurotiomycetidae</taxon>
        <taxon>Eurotiales</taxon>
        <taxon>Aspergillaceae</taxon>
        <taxon>Aspergillus</taxon>
        <taxon>Aspergillus subgen. Fumigati</taxon>
    </lineage>
</organism>
<keyword evidence="8" id="KW-1015">Disulfide bond</keyword>
<keyword evidence="9" id="KW-0325">Glycoprotein</keyword>
<evidence type="ECO:0000256" key="11">
    <source>
        <dbReference type="ARBA" id="ARBA00025026"/>
    </source>
</evidence>
<dbReference type="GO" id="GO:0098552">
    <property type="term" value="C:side of membrane"/>
    <property type="evidence" value="ECO:0007669"/>
    <property type="project" value="UniProtKB-KW"/>
</dbReference>
<evidence type="ECO:0000256" key="10">
    <source>
        <dbReference type="ARBA" id="ARBA00023288"/>
    </source>
</evidence>
<evidence type="ECO:0000256" key="9">
    <source>
        <dbReference type="ARBA" id="ARBA00023180"/>
    </source>
</evidence>
<dbReference type="EC" id="2.4.1.-" evidence="13"/>
<keyword evidence="10 13" id="KW-0449">Lipoprotein</keyword>
<dbReference type="GO" id="GO:0005886">
    <property type="term" value="C:plasma membrane"/>
    <property type="evidence" value="ECO:0007669"/>
    <property type="project" value="UniProtKB-SubCell"/>
</dbReference>
<keyword evidence="7 13" id="KW-0472">Membrane</keyword>
<dbReference type="Gene3D" id="1.25.40.20">
    <property type="entry name" value="Ankyrin repeat-containing domain"/>
    <property type="match status" value="2"/>
</dbReference>
<evidence type="ECO:0000313" key="17">
    <source>
        <dbReference type="Proteomes" id="UP000215305"/>
    </source>
</evidence>
<dbReference type="Proteomes" id="UP000215305">
    <property type="component" value="Unassembled WGS sequence"/>
</dbReference>
<feature type="repeat" description="ANK" evidence="12">
    <location>
        <begin position="751"/>
        <end position="783"/>
    </location>
</feature>
<comment type="similarity">
    <text evidence="2 13">Belongs to the glycosyl hydrolase 72 family.</text>
</comment>
<keyword evidence="17" id="KW-1185">Reference proteome</keyword>
<evidence type="ECO:0000256" key="6">
    <source>
        <dbReference type="ARBA" id="ARBA00022729"/>
    </source>
</evidence>
<evidence type="ECO:0000313" key="16">
    <source>
        <dbReference type="EMBL" id="RHZ54839.1"/>
    </source>
</evidence>
<evidence type="ECO:0000259" key="15">
    <source>
        <dbReference type="SMART" id="SM00768"/>
    </source>
</evidence>
<dbReference type="GO" id="GO:0031982">
    <property type="term" value="C:vesicle"/>
    <property type="evidence" value="ECO:0007669"/>
    <property type="project" value="UniProtKB-ARBA"/>
</dbReference>
<dbReference type="PROSITE" id="PS50297">
    <property type="entry name" value="ANK_REP_REGION"/>
    <property type="match status" value="2"/>
</dbReference>
<feature type="repeat" description="ANK" evidence="12">
    <location>
        <begin position="853"/>
        <end position="885"/>
    </location>
</feature>
<evidence type="ECO:0000256" key="5">
    <source>
        <dbReference type="ARBA" id="ARBA00022679"/>
    </source>
</evidence>
<dbReference type="InterPro" id="IPR017853">
    <property type="entry name" value="GH"/>
</dbReference>
<dbReference type="RefSeq" id="XP_026614105.1">
    <property type="nucleotide sequence ID" value="XM_026755697.1"/>
</dbReference>
<feature type="compositionally biased region" description="Polar residues" evidence="14">
    <location>
        <begin position="578"/>
        <end position="589"/>
    </location>
</feature>
<feature type="chain" id="PRO_5017103350" description="1,3-beta-glucanosyltransferase" evidence="13">
    <location>
        <begin position="19"/>
        <end position="886"/>
    </location>
</feature>
<name>A0A397GX02_ASPTH</name>
<dbReference type="FunFam" id="1.20.58.1040:FF:000005">
    <property type="entry name" value="1,3-beta-glucanosyltransferase"/>
    <property type="match status" value="1"/>
</dbReference>
<keyword evidence="4 13" id="KW-0336">GPI-anchor</keyword>
<dbReference type="GO" id="GO:0031505">
    <property type="term" value="P:fungal-type cell wall organization"/>
    <property type="evidence" value="ECO:0007669"/>
    <property type="project" value="TreeGrafter"/>
</dbReference>
<dbReference type="Pfam" id="PF12796">
    <property type="entry name" value="Ank_2"/>
    <property type="match status" value="1"/>
</dbReference>
<feature type="domain" description="X8" evidence="15">
    <location>
        <begin position="379"/>
        <end position="467"/>
    </location>
</feature>
<evidence type="ECO:0000256" key="4">
    <source>
        <dbReference type="ARBA" id="ARBA00022622"/>
    </source>
</evidence>
<dbReference type="InterPro" id="IPR012946">
    <property type="entry name" value="X8"/>
</dbReference>
<dbReference type="SUPFAM" id="SSF51445">
    <property type="entry name" value="(Trans)glycosidases"/>
    <property type="match status" value="1"/>
</dbReference>
<accession>A0A397GX02</accession>
<evidence type="ECO:0000256" key="13">
    <source>
        <dbReference type="RuleBase" id="RU361209"/>
    </source>
</evidence>
<keyword evidence="3" id="KW-1003">Cell membrane</keyword>
<gene>
    <name evidence="16" type="ORF">CDV56_102078</name>
</gene>
<keyword evidence="6 13" id="KW-0732">Signal</keyword>
<dbReference type="GeneID" id="38124052"/>
<dbReference type="Pfam" id="PF07983">
    <property type="entry name" value="X8"/>
    <property type="match status" value="1"/>
</dbReference>
<dbReference type="FunFam" id="3.20.20.80:FF:000038">
    <property type="entry name" value="1,3-beta-glucanosyltransferase"/>
    <property type="match status" value="1"/>
</dbReference>
<dbReference type="PROSITE" id="PS50088">
    <property type="entry name" value="ANK_REPEAT"/>
    <property type="match status" value="2"/>
</dbReference>
<dbReference type="GO" id="GO:0071970">
    <property type="term" value="P:fungal-type cell wall (1-&gt;3)-beta-D-glucan biosynthetic process"/>
    <property type="evidence" value="ECO:0007669"/>
    <property type="project" value="TreeGrafter"/>
</dbReference>
<feature type="region of interest" description="Disordered" evidence="14">
    <location>
        <begin position="474"/>
        <end position="500"/>
    </location>
</feature>
<feature type="compositionally biased region" description="Acidic residues" evidence="14">
    <location>
        <begin position="591"/>
        <end position="602"/>
    </location>
</feature>
<feature type="signal peptide" evidence="13">
    <location>
        <begin position="1"/>
        <end position="18"/>
    </location>
</feature>
<evidence type="ECO:0000256" key="3">
    <source>
        <dbReference type="ARBA" id="ARBA00022475"/>
    </source>
</evidence>
<keyword evidence="12" id="KW-0040">ANK repeat</keyword>
<dbReference type="SUPFAM" id="SSF48403">
    <property type="entry name" value="Ankyrin repeat"/>
    <property type="match status" value="1"/>
</dbReference>
<dbReference type="PANTHER" id="PTHR31468:SF9">
    <property type="entry name" value="1,3-BETA-GLUCANOSYLTRANSFERASE"/>
    <property type="match status" value="1"/>
</dbReference>
<feature type="region of interest" description="Disordered" evidence="14">
    <location>
        <begin position="578"/>
        <end position="610"/>
    </location>
</feature>
<dbReference type="EMBL" id="NKHU02000106">
    <property type="protein sequence ID" value="RHZ54839.1"/>
    <property type="molecule type" value="Genomic_DNA"/>
</dbReference>
<evidence type="ECO:0000256" key="2">
    <source>
        <dbReference type="ARBA" id="ARBA00007528"/>
    </source>
</evidence>
<comment type="function">
    <text evidence="11">Splits internally a 1,3-beta-glucan molecule and transfers the newly generated reducing end (the donor) to the non-reducing end of another 1,3-beta-glucan molecule (the acceptor) forming a 1,3-beta linkage, resulting in the elongation of 1,3-beta-glucan chains in the cell wall. Involved in cell wall morphogenesis.</text>
</comment>
<keyword evidence="5 13" id="KW-0808">Transferase</keyword>
<dbReference type="VEuPathDB" id="FungiDB:CDV56_102078"/>
<comment type="caution">
    <text evidence="16">The sequence shown here is derived from an EMBL/GenBank/DDBJ whole genome shotgun (WGS) entry which is preliminary data.</text>
</comment>
<protein>
    <recommendedName>
        <fullName evidence="13">1,3-beta-glucanosyltransferase</fullName>
        <ecNumber evidence="13">2.4.1.-</ecNumber>
    </recommendedName>
</protein>
<dbReference type="InterPro" id="IPR002110">
    <property type="entry name" value="Ankyrin_rpt"/>
</dbReference>
<proteinExistence type="inferred from homology"/>
<comment type="subcellular location">
    <subcellularLocation>
        <location evidence="1 13">Cell membrane</location>
        <topology evidence="1 13">Lipid-anchor</topology>
        <topology evidence="1 13">GPI-anchor</topology>
    </subcellularLocation>
</comment>
<dbReference type="InterPro" id="IPR004886">
    <property type="entry name" value="Glucanosyltransferase"/>
</dbReference>
<dbReference type="Pfam" id="PF03198">
    <property type="entry name" value="Glyco_hydro_72"/>
    <property type="match status" value="1"/>
</dbReference>
<evidence type="ECO:0000256" key="1">
    <source>
        <dbReference type="ARBA" id="ARBA00004609"/>
    </source>
</evidence>
<dbReference type="STRING" id="41047.A0A397GX02"/>
<dbReference type="InterPro" id="IPR036770">
    <property type="entry name" value="Ankyrin_rpt-contain_sf"/>
</dbReference>
<dbReference type="PANTHER" id="PTHR31468">
    <property type="entry name" value="1,3-BETA-GLUCANOSYLTRANSFERASE GAS1"/>
    <property type="match status" value="1"/>
</dbReference>
<dbReference type="Gene3D" id="3.20.20.80">
    <property type="entry name" value="Glycosidases"/>
    <property type="match status" value="1"/>
</dbReference>
<dbReference type="GO" id="GO:0042124">
    <property type="term" value="F:1,3-beta-glucanosyltransferase activity"/>
    <property type="evidence" value="ECO:0007669"/>
    <property type="project" value="TreeGrafter"/>
</dbReference>
<sequence>MKFSHALLGAGLLGTALADIDPIIIKGSKFFYSSNNTQFYIRGIAYQQDYSSNGTTDGSSTYIDPLSDATLCKRDIPIFQELNTNTIRVYAIDPTANHTECMQMLADAGIYVISDLSDPSDSIDRSDPSWETTLYNRYTSVIDALAPYNNTLGFFAGNEVSNTVGTTDASAFVKAAVRDMKAYIKEKGYRSMGVGYATNDDSTIRVNMADYFNCEESDESIDFWGYNIYSWCGDSSYTTSGYDVRTEEFSNYSVPVFFAEYGCNEVTPRKFTEIEALFGDKMNDVWSGGIVYMYFQESNNYGLVSAVDSTSVSTMADFKYYSSQINNNANPSGTNKASYTPTNTALQSCPTVNSKWLATASPLPPTPNEQLCTCMSNAASCVVKNSVSSDDYSDLFSLICGYTDCTGIARNATTGSFGAYGMCTPKQQLNFLLNKYYSEQSSAASACSFGGSATVTSATKATGTCSSLMKEAGTAGTGTVTSKPTGTADSSGSSASSTSSSGAAVALTRGTAVTVGSFELGVYAITALLTGVGMVMLCMRLRRDAPAQGKQSSLVVLDTEINDVEVVVQSMKKVSCVSSGEATEGQTQDMAFDDETGSEEDIPGPSPFNAATREADSDEIKRLVAAGEDILSTGEIGQSPAYSAAATHLATRAASSRSTQSLHAVMRTQCLSSCTTGQIQMSHLSTAIPNLLRREAGSPRLGKGACRTWSERIRQDTSKALPLNATANSGQLHIEKYVLGQGTGLGIPNTNGWTPMASAASERHAEIVKALVNRGADVHAIIDDGVTAFYAAAQTGHTDVVSILLTTERIPPSLRGSITGLNSRRRRAATEGHLENAIALLKQRADQADLHSRGATPINSAALSGHHAIVELLVELGAGVNVANKD</sequence>
<dbReference type="GO" id="GO:0009277">
    <property type="term" value="C:fungal-type cell wall"/>
    <property type="evidence" value="ECO:0007669"/>
    <property type="project" value="UniProtKB-ARBA"/>
</dbReference>